<evidence type="ECO:0000256" key="1">
    <source>
        <dbReference type="SAM" id="MobiDB-lite"/>
    </source>
</evidence>
<name>A0A1M2W3J4_TRAPU</name>
<gene>
    <name evidence="3" type="ORF">TRAPUB_9013</name>
</gene>
<feature type="compositionally biased region" description="Pro residues" evidence="1">
    <location>
        <begin position="258"/>
        <end position="268"/>
    </location>
</feature>
<feature type="compositionally biased region" description="Low complexity" evidence="1">
    <location>
        <begin position="321"/>
        <end position="336"/>
    </location>
</feature>
<feature type="compositionally biased region" description="Pro residues" evidence="1">
    <location>
        <begin position="288"/>
        <end position="320"/>
    </location>
</feature>
<dbReference type="Pfam" id="PF02076">
    <property type="entry name" value="STE3"/>
    <property type="match status" value="1"/>
</dbReference>
<dbReference type="AlphaFoldDB" id="A0A1M2W3J4"/>
<accession>A0A1M2W3J4</accession>
<evidence type="ECO:0000313" key="3">
    <source>
        <dbReference type="EMBL" id="OJT14435.1"/>
    </source>
</evidence>
<dbReference type="OrthoDB" id="2874149at2759"/>
<organism evidence="3 4">
    <name type="scientific">Trametes pubescens</name>
    <name type="common">White-rot fungus</name>
    <dbReference type="NCBI Taxonomy" id="154538"/>
    <lineage>
        <taxon>Eukaryota</taxon>
        <taxon>Fungi</taxon>
        <taxon>Dikarya</taxon>
        <taxon>Basidiomycota</taxon>
        <taxon>Agaricomycotina</taxon>
        <taxon>Agaricomycetes</taxon>
        <taxon>Polyporales</taxon>
        <taxon>Polyporaceae</taxon>
        <taxon>Trametes</taxon>
    </lineage>
</organism>
<feature type="region of interest" description="Disordered" evidence="1">
    <location>
        <begin position="152"/>
        <end position="172"/>
    </location>
</feature>
<proteinExistence type="predicted"/>
<dbReference type="OMA" id="RVEVEWW"/>
<protein>
    <recommendedName>
        <fullName evidence="5">Transmembrane protein</fullName>
    </recommendedName>
</protein>
<feature type="region of interest" description="Disordered" evidence="1">
    <location>
        <begin position="242"/>
        <end position="336"/>
    </location>
</feature>
<sequence length="422" mass="45592">MLTFVYAVLSVRARLDSGLFFFSHMHDAPHVNALTFIRPLVISVLIAIISFSVTIFSMESYLASVGGLQAWAVEMWNDVHAQMSQIFVIPASSHRDLTRVEVEWWVIPAYALVFVCMTALAFVSGIQGDRIRTHGGLPHWFRRTVLQQTSSDSFGHAKGMSRQTLCSTPSSPTSMYEMKSGWEDDWRPTAPAKVKLAPLTIPDVHSRSTVVVSDPEDPFVQSTLTYIESPTGREVLGLPPIPPAAYHPAQHNGTTFPPMAPSRSPSPPKEGAQKIAVPRPASILSGPWPKPPSTIPPSPRTPSPRTPITVSPPSPIPEPVSPTVHVHSPSSRPESVSSFTGSFASSMISIGSLVLEEPYAPPFQDSASGSAGPGLAVPKHIRKARSRDVLPRSLSASSRGRRNGSDGALSGGIYMTVVRETE</sequence>
<evidence type="ECO:0000313" key="4">
    <source>
        <dbReference type="Proteomes" id="UP000184267"/>
    </source>
</evidence>
<dbReference type="GO" id="GO:0004932">
    <property type="term" value="F:mating-type factor pheromone receptor activity"/>
    <property type="evidence" value="ECO:0007669"/>
    <property type="project" value="InterPro"/>
</dbReference>
<dbReference type="Proteomes" id="UP000184267">
    <property type="component" value="Unassembled WGS sequence"/>
</dbReference>
<feature type="transmembrane region" description="Helical" evidence="2">
    <location>
        <begin position="104"/>
        <end position="123"/>
    </location>
</feature>
<dbReference type="EMBL" id="MNAD01000288">
    <property type="protein sequence ID" value="OJT14435.1"/>
    <property type="molecule type" value="Genomic_DNA"/>
</dbReference>
<evidence type="ECO:0008006" key="5">
    <source>
        <dbReference type="Google" id="ProtNLM"/>
    </source>
</evidence>
<feature type="transmembrane region" description="Helical" evidence="2">
    <location>
        <begin position="37"/>
        <end position="56"/>
    </location>
</feature>
<dbReference type="STRING" id="154538.A0A1M2W3J4"/>
<keyword evidence="4" id="KW-1185">Reference proteome</keyword>
<keyword evidence="2" id="KW-0812">Transmembrane</keyword>
<reference evidence="3 4" key="1">
    <citation type="submission" date="2016-10" db="EMBL/GenBank/DDBJ databases">
        <title>Genome sequence of the basidiomycete white-rot fungus Trametes pubescens.</title>
        <authorList>
            <person name="Makela M.R."/>
            <person name="Granchi Z."/>
            <person name="Peng M."/>
            <person name="De Vries R.P."/>
            <person name="Grigoriev I."/>
            <person name="Riley R."/>
            <person name="Hilden K."/>
        </authorList>
    </citation>
    <scope>NUCLEOTIDE SEQUENCE [LARGE SCALE GENOMIC DNA]</scope>
    <source>
        <strain evidence="3 4">FBCC735</strain>
    </source>
</reference>
<keyword evidence="2" id="KW-1133">Transmembrane helix</keyword>
<feature type="region of interest" description="Disordered" evidence="1">
    <location>
        <begin position="364"/>
        <end position="422"/>
    </location>
</feature>
<evidence type="ECO:0000256" key="2">
    <source>
        <dbReference type="SAM" id="Phobius"/>
    </source>
</evidence>
<keyword evidence="2" id="KW-0472">Membrane</keyword>
<dbReference type="GO" id="GO:0016020">
    <property type="term" value="C:membrane"/>
    <property type="evidence" value="ECO:0007669"/>
    <property type="project" value="InterPro"/>
</dbReference>
<feature type="compositionally biased region" description="Polar residues" evidence="1">
    <location>
        <begin position="161"/>
        <end position="172"/>
    </location>
</feature>
<dbReference type="InterPro" id="IPR001499">
    <property type="entry name" value="GPCR_STE3"/>
</dbReference>
<comment type="caution">
    <text evidence="3">The sequence shown here is derived from an EMBL/GenBank/DDBJ whole genome shotgun (WGS) entry which is preliminary data.</text>
</comment>